<name>A0A5J4RWB9_9ZZZZ</name>
<proteinExistence type="predicted"/>
<sequence length="94" mass="11143">MIAPTQLRKPENWQDFEKLCKKLWGEIWNCSNSIKRNGRNGQNQHGVDVYGKPNDENYFYGIQCKGKDDYTQNMLTRDEIDTEIKKAKTFKPKR</sequence>
<comment type="caution">
    <text evidence="1">The sequence shown here is derived from an EMBL/GenBank/DDBJ whole genome shotgun (WGS) entry which is preliminary data.</text>
</comment>
<organism evidence="1">
    <name type="scientific">termite gut metagenome</name>
    <dbReference type="NCBI Taxonomy" id="433724"/>
    <lineage>
        <taxon>unclassified sequences</taxon>
        <taxon>metagenomes</taxon>
        <taxon>organismal metagenomes</taxon>
    </lineage>
</organism>
<reference evidence="1" key="1">
    <citation type="submission" date="2019-03" db="EMBL/GenBank/DDBJ databases">
        <title>Single cell metagenomics reveals metabolic interactions within the superorganism composed of flagellate Streblomastix strix and complex community of Bacteroidetes bacteria on its surface.</title>
        <authorList>
            <person name="Treitli S.C."/>
            <person name="Kolisko M."/>
            <person name="Husnik F."/>
            <person name="Keeling P."/>
            <person name="Hampl V."/>
        </authorList>
    </citation>
    <scope>NUCLEOTIDE SEQUENCE</scope>
    <source>
        <strain evidence="1">STM</strain>
    </source>
</reference>
<dbReference type="EMBL" id="SNRY01000690">
    <property type="protein sequence ID" value="KAA6337545.1"/>
    <property type="molecule type" value="Genomic_DNA"/>
</dbReference>
<gene>
    <name evidence="1" type="ORF">EZS27_014378</name>
</gene>
<evidence type="ECO:0000313" key="1">
    <source>
        <dbReference type="EMBL" id="KAA6337545.1"/>
    </source>
</evidence>
<accession>A0A5J4RWB9</accession>
<dbReference type="AlphaFoldDB" id="A0A5J4RWB9"/>
<evidence type="ECO:0008006" key="2">
    <source>
        <dbReference type="Google" id="ProtNLM"/>
    </source>
</evidence>
<protein>
    <recommendedName>
        <fullName evidence="2">Mrr-like domain-containing protein</fullName>
    </recommendedName>
</protein>